<dbReference type="GeneID" id="39735254"/>
<dbReference type="OrthoDB" id="392023at2759"/>
<sequence length="1242" mass="150276">MLENRVLCTKRKFDTTFSFFCCYLKKNNKLKFSYFSTQKTLIYEHIGENDFLLKKNNSIYSLVNYNYVNNKIREINSYLKNNENVDKIIENLYILCVKGNIGLCDERIKYYVNFILSYINEYINESKDSSITIDKFNNQQKCFINISSYLLFLNILKVLNIKTDFDRLLKYVSQNIHFFSIDVVRKIAFNHDLKKNHDFFFKEVLNYIYTLIQYNNELYFQEIKNINICINICTNFFFGKKYIEEKNMYDYEFNDDIIYLYNMNYIYINHIAIFCNLIHAKNTIYDKKKCYKSEEYASEKNEKEKSSKYGITEASAYIYSNNQKSINENSNLIQDNNRKETVHSHNEKKLNKNINVKYDVESNIDKTNLKGENTKDNFINIISSSDENIKEYNMETYDLGKLESYVMNINDFYFNYYMIDTIYTLFNYYTNLSKKKKINKELLFFFIPDVKNYIKNIILNFIVNINSNLYRNKMLKSKRIIASIERILKLGNSFEIPFKLEQFVLHYCNILLVNKLDLSLIDNIKILSIFKEIKKISEKKNLENTPEQKIKNKNINDHPLNKLENGVIEEKKDLKLSLFSLNFKLNFTNIDYHCYSLYSYFDNMIKLVCNNLKNCLHNSKGTDICLLIPLVYEFYKYIDEELKNILIVQITCNKEDINENNLINIIRVFSKVNYKNELLEKFIYKNVKFFSNGKDEWGIKKINTFFSSPKLFFLFFYYKSKNNLFTYKDIYYIENYIQNHFFEMNIKDFINILLIYYKNKTFLLPELLIKIGVIFNNAKKSISKNELLFCLFLLSKNYYYLSRENYEMEKDINLHKKINIFRKVQYNQQQINEFINIINDILFFVYEEKKINYHPEQIKYVEEKINKNLSENEIKKEKENNKKDHEGTNILQDSSLINEKINNSKINFNELKTNFIMMKILHNLYYSFFSVCKKKEILNNHHDKLLSHLFLCFNNNYTKNIEEIKYVPPLLFYFSYFNKASPFYFEKQILYILKNYVIDDKIIKYILLSHVFIKKKIPDEVKKCIKEYVAKNFESFNSNLQILCFKFCNHFLNIKNEENTNEINDISLFNHILNYLLLNLEKMKPYHYLTIYFTICNNFVKKKKHYIQLFYYMNKFASHYNNEQLFLILFYMYKTGYSKPKIRKKIRNLILFRYKKRLINLSTFIKYILPLDEFGIYHLFPIKFQNIIYNQLTEEVKSCVRQPLEDDVMKEIRNEEKDDKIEISEKQEDAPIYIFEQMVKNY</sequence>
<proteinExistence type="predicted"/>
<dbReference type="EMBL" id="LN835301">
    <property type="protein sequence ID" value="CRG99153.1"/>
    <property type="molecule type" value="Genomic_DNA"/>
</dbReference>
<accession>A0A1J1H2J8</accession>
<dbReference type="Proteomes" id="UP000220158">
    <property type="component" value="Chromosome 6"/>
</dbReference>
<dbReference type="AlphaFoldDB" id="A0A1J1H2J8"/>
<organism evidence="1 2">
    <name type="scientific">Plasmodium relictum</name>
    <dbReference type="NCBI Taxonomy" id="85471"/>
    <lineage>
        <taxon>Eukaryota</taxon>
        <taxon>Sar</taxon>
        <taxon>Alveolata</taxon>
        <taxon>Apicomplexa</taxon>
        <taxon>Aconoidasida</taxon>
        <taxon>Haemosporida</taxon>
        <taxon>Plasmodiidae</taxon>
        <taxon>Plasmodium</taxon>
        <taxon>Plasmodium (Haemamoeba)</taxon>
    </lineage>
</organism>
<name>A0A1J1H2J8_PLARL</name>
<dbReference type="VEuPathDB" id="PlasmoDB:PRELSG_0612800"/>
<protein>
    <submittedName>
        <fullName evidence="1">Uncharacterized protein</fullName>
    </submittedName>
</protein>
<evidence type="ECO:0000313" key="2">
    <source>
        <dbReference type="Proteomes" id="UP000220158"/>
    </source>
</evidence>
<dbReference type="KEGG" id="prel:PRELSG_0612800"/>
<evidence type="ECO:0000313" key="1">
    <source>
        <dbReference type="EMBL" id="CRG99153.1"/>
    </source>
</evidence>
<dbReference type="OMA" id="TDECGYI"/>
<reference evidence="1 2" key="1">
    <citation type="submission" date="2015-04" db="EMBL/GenBank/DDBJ databases">
        <authorList>
            <consortium name="Pathogen Informatics"/>
        </authorList>
    </citation>
    <scope>NUCLEOTIDE SEQUENCE [LARGE SCALE GENOMIC DNA]</scope>
    <source>
        <strain evidence="1 2">SGS1</strain>
    </source>
</reference>
<dbReference type="RefSeq" id="XP_028532161.1">
    <property type="nucleotide sequence ID" value="XM_028675587.1"/>
</dbReference>
<keyword evidence="2" id="KW-1185">Reference proteome</keyword>
<gene>
    <name evidence="1" type="ORF">PRELSG_0612800</name>
</gene>